<evidence type="ECO:0000313" key="7">
    <source>
        <dbReference type="Proteomes" id="UP001595530"/>
    </source>
</evidence>
<evidence type="ECO:0000256" key="1">
    <source>
        <dbReference type="ARBA" id="ARBA00023015"/>
    </source>
</evidence>
<gene>
    <name evidence="6" type="ORF">ACFOFO_13680</name>
</gene>
<proteinExistence type="predicted"/>
<name>A0ABV7F244_9BURK</name>
<dbReference type="InterPro" id="IPR050707">
    <property type="entry name" value="HTH_MetabolicPath_Reg"/>
</dbReference>
<dbReference type="Pfam" id="PF01614">
    <property type="entry name" value="IclR_C"/>
    <property type="match status" value="1"/>
</dbReference>
<dbReference type="Pfam" id="PF09339">
    <property type="entry name" value="HTH_IclR"/>
    <property type="match status" value="1"/>
</dbReference>
<dbReference type="Gene3D" id="3.30.450.40">
    <property type="match status" value="1"/>
</dbReference>
<dbReference type="SMART" id="SM00346">
    <property type="entry name" value="HTH_ICLR"/>
    <property type="match status" value="1"/>
</dbReference>
<feature type="domain" description="HTH iclR-type" evidence="4">
    <location>
        <begin position="7"/>
        <end position="69"/>
    </location>
</feature>
<accession>A0ABV7F244</accession>
<dbReference type="PROSITE" id="PS51078">
    <property type="entry name" value="ICLR_ED"/>
    <property type="match status" value="1"/>
</dbReference>
<dbReference type="PANTHER" id="PTHR30136:SF8">
    <property type="entry name" value="TRANSCRIPTIONAL REGULATORY PROTEIN"/>
    <property type="match status" value="1"/>
</dbReference>
<evidence type="ECO:0000256" key="3">
    <source>
        <dbReference type="ARBA" id="ARBA00023163"/>
    </source>
</evidence>
<dbReference type="InterPro" id="IPR014757">
    <property type="entry name" value="Tscrpt_reg_IclR_C"/>
</dbReference>
<evidence type="ECO:0000259" key="5">
    <source>
        <dbReference type="PROSITE" id="PS51078"/>
    </source>
</evidence>
<dbReference type="InterPro" id="IPR029016">
    <property type="entry name" value="GAF-like_dom_sf"/>
</dbReference>
<evidence type="ECO:0000256" key="2">
    <source>
        <dbReference type="ARBA" id="ARBA00023125"/>
    </source>
</evidence>
<evidence type="ECO:0000313" key="6">
    <source>
        <dbReference type="EMBL" id="MFC3108994.1"/>
    </source>
</evidence>
<dbReference type="InterPro" id="IPR036390">
    <property type="entry name" value="WH_DNA-bd_sf"/>
</dbReference>
<keyword evidence="3" id="KW-0804">Transcription</keyword>
<dbReference type="PROSITE" id="PS51077">
    <property type="entry name" value="HTH_ICLR"/>
    <property type="match status" value="1"/>
</dbReference>
<dbReference type="InterPro" id="IPR005471">
    <property type="entry name" value="Tscrpt_reg_IclR_N"/>
</dbReference>
<dbReference type="InterPro" id="IPR036388">
    <property type="entry name" value="WH-like_DNA-bd_sf"/>
</dbReference>
<dbReference type="EMBL" id="JBHRTP010000040">
    <property type="protein sequence ID" value="MFC3108994.1"/>
    <property type="molecule type" value="Genomic_DNA"/>
</dbReference>
<dbReference type="SUPFAM" id="SSF55781">
    <property type="entry name" value="GAF domain-like"/>
    <property type="match status" value="1"/>
</dbReference>
<organism evidence="6 7">
    <name type="scientific">Undibacterium arcticum</name>
    <dbReference type="NCBI Taxonomy" id="1762892"/>
    <lineage>
        <taxon>Bacteria</taxon>
        <taxon>Pseudomonadati</taxon>
        <taxon>Pseudomonadota</taxon>
        <taxon>Betaproteobacteria</taxon>
        <taxon>Burkholderiales</taxon>
        <taxon>Oxalobacteraceae</taxon>
        <taxon>Undibacterium</taxon>
    </lineage>
</organism>
<dbReference type="SUPFAM" id="SSF46785">
    <property type="entry name" value="Winged helix' DNA-binding domain"/>
    <property type="match status" value="1"/>
</dbReference>
<dbReference type="PANTHER" id="PTHR30136">
    <property type="entry name" value="HELIX-TURN-HELIX TRANSCRIPTIONAL REGULATOR, ICLR FAMILY"/>
    <property type="match status" value="1"/>
</dbReference>
<comment type="caution">
    <text evidence="6">The sequence shown here is derived from an EMBL/GenBank/DDBJ whole genome shotgun (WGS) entry which is preliminary data.</text>
</comment>
<dbReference type="RefSeq" id="WP_390323475.1">
    <property type="nucleotide sequence ID" value="NZ_JBHRTP010000040.1"/>
</dbReference>
<reference evidence="7" key="1">
    <citation type="journal article" date="2019" name="Int. J. Syst. Evol. Microbiol.">
        <title>The Global Catalogue of Microorganisms (GCM) 10K type strain sequencing project: providing services to taxonomists for standard genome sequencing and annotation.</title>
        <authorList>
            <consortium name="The Broad Institute Genomics Platform"/>
            <consortium name="The Broad Institute Genome Sequencing Center for Infectious Disease"/>
            <person name="Wu L."/>
            <person name="Ma J."/>
        </authorList>
    </citation>
    <scope>NUCLEOTIDE SEQUENCE [LARGE SCALE GENOMIC DNA]</scope>
    <source>
        <strain evidence="7">KCTC 42986</strain>
    </source>
</reference>
<keyword evidence="7" id="KW-1185">Reference proteome</keyword>
<keyword evidence="2" id="KW-0238">DNA-binding</keyword>
<keyword evidence="1" id="KW-0805">Transcription regulation</keyword>
<dbReference type="Proteomes" id="UP001595530">
    <property type="component" value="Unassembled WGS sequence"/>
</dbReference>
<sequence length="277" mass="29603">MESRQGIQSVEVAGPLLRALANAPGPIALSLLAKAAGMPAAKAHRYLVSLIRVGLVQQDGASGHYDLGTLALELGLVSLGRLDAIRLADQALAELRDATGETVALATWGNMGPTYVRLLPSRRALTINLQIGNVLPLTYTATGLCFAAYLPDSETAEILQAELTHNRQQQSDAPQDAAELLPLLAQTRAHGLARMIGRLDPSHARDQFTNRIAERLLAGFNAFAAPVFNHLGQMQFALTLVGAAVHVSEQWDGPIANATRAQAEQLSRRLGYRPEVG</sequence>
<evidence type="ECO:0000259" key="4">
    <source>
        <dbReference type="PROSITE" id="PS51077"/>
    </source>
</evidence>
<feature type="domain" description="IclR-ED" evidence="5">
    <location>
        <begin position="70"/>
        <end position="272"/>
    </location>
</feature>
<protein>
    <submittedName>
        <fullName evidence="6">IclR family transcriptional regulator</fullName>
    </submittedName>
</protein>
<dbReference type="Gene3D" id="1.10.10.10">
    <property type="entry name" value="Winged helix-like DNA-binding domain superfamily/Winged helix DNA-binding domain"/>
    <property type="match status" value="1"/>
</dbReference>